<dbReference type="Proteomes" id="UP000290172">
    <property type="component" value="Unassembled WGS sequence"/>
</dbReference>
<comment type="caution">
    <text evidence="2">The sequence shown here is derived from an EMBL/GenBank/DDBJ whole genome shotgun (WGS) entry which is preliminary data.</text>
</comment>
<name>A0A4Q0YD25_9BACT</name>
<evidence type="ECO:0000256" key="1">
    <source>
        <dbReference type="SAM" id="Phobius"/>
    </source>
</evidence>
<sequence>MKNSFTLIEVLISIVIVTIVIGSLLKVKDQNIYFLQSSDEKTLNQNYISLFALNYGIAKNRNEKKQIGDELLMQEDYLKKTNENITIKDDVYNATLNDEKIFDYKIFKTNYSLQNKFNNSIYVIKFDE</sequence>
<dbReference type="Pfam" id="PF07963">
    <property type="entry name" value="N_methyl"/>
    <property type="match status" value="1"/>
</dbReference>
<evidence type="ECO:0000313" key="3">
    <source>
        <dbReference type="Proteomes" id="UP000290172"/>
    </source>
</evidence>
<dbReference type="AlphaFoldDB" id="A0A4Q0YD25"/>
<gene>
    <name evidence="2" type="ORF">CRV08_08710</name>
</gene>
<reference evidence="2 3" key="1">
    <citation type="submission" date="2017-10" db="EMBL/GenBank/DDBJ databases">
        <title>Genomics of the genus Arcobacter.</title>
        <authorList>
            <person name="Perez-Cataluna A."/>
            <person name="Figueras M.J."/>
        </authorList>
    </citation>
    <scope>NUCLEOTIDE SEQUENCE [LARGE SCALE GENOMIC DNA]</scope>
    <source>
        <strain evidence="2 3">CECT 8993</strain>
    </source>
</reference>
<organism evidence="2 3">
    <name type="scientific">Halarcobacter ebronensis</name>
    <dbReference type="NCBI Taxonomy" id="1462615"/>
    <lineage>
        <taxon>Bacteria</taxon>
        <taxon>Pseudomonadati</taxon>
        <taxon>Campylobacterota</taxon>
        <taxon>Epsilonproteobacteria</taxon>
        <taxon>Campylobacterales</taxon>
        <taxon>Arcobacteraceae</taxon>
        <taxon>Halarcobacter</taxon>
    </lineage>
</organism>
<keyword evidence="1" id="KW-0812">Transmembrane</keyword>
<evidence type="ECO:0008006" key="4">
    <source>
        <dbReference type="Google" id="ProtNLM"/>
    </source>
</evidence>
<dbReference type="RefSeq" id="WP_128981156.1">
    <property type="nucleotide sequence ID" value="NZ_PDKJ01000006.1"/>
</dbReference>
<proteinExistence type="predicted"/>
<keyword evidence="1" id="KW-0472">Membrane</keyword>
<keyword evidence="1" id="KW-1133">Transmembrane helix</keyword>
<evidence type="ECO:0000313" key="2">
    <source>
        <dbReference type="EMBL" id="RXJ68322.1"/>
    </source>
</evidence>
<feature type="transmembrane region" description="Helical" evidence="1">
    <location>
        <begin position="6"/>
        <end position="25"/>
    </location>
</feature>
<dbReference type="InterPro" id="IPR012902">
    <property type="entry name" value="N_methyl_site"/>
</dbReference>
<dbReference type="EMBL" id="PDKJ01000006">
    <property type="protein sequence ID" value="RXJ68322.1"/>
    <property type="molecule type" value="Genomic_DNA"/>
</dbReference>
<accession>A0A4Q0YD25</accession>
<protein>
    <recommendedName>
        <fullName evidence="4">Prepilin-type cleavage/methylation domain-containing protein</fullName>
    </recommendedName>
</protein>